<protein>
    <submittedName>
        <fullName evidence="1">Uncharacterized protein</fullName>
    </submittedName>
</protein>
<reference evidence="1 2" key="1">
    <citation type="journal article" date="2019" name="Environ. Microbiol.">
        <title>An active ?-lactamase is a part of an orchestrated cell wall stress resistance network of Bacillus subtilis and related rhizosphere species.</title>
        <authorList>
            <person name="Bucher T."/>
            <person name="Keren-Paz A."/>
            <person name="Hausser J."/>
            <person name="Olender T."/>
            <person name="Cytryn E."/>
            <person name="Kolodkin-Gal I."/>
        </authorList>
    </citation>
    <scope>NUCLEOTIDE SEQUENCE [LARGE SCALE GENOMIC DNA]</scope>
    <source>
        <strain evidence="1 2">I5</strain>
    </source>
</reference>
<evidence type="ECO:0000313" key="1">
    <source>
        <dbReference type="EMBL" id="TKI76880.1"/>
    </source>
</evidence>
<organism evidence="1 2">
    <name type="scientific">Bacillus wiedmannii</name>
    <dbReference type="NCBI Taxonomy" id="1890302"/>
    <lineage>
        <taxon>Bacteria</taxon>
        <taxon>Bacillati</taxon>
        <taxon>Bacillota</taxon>
        <taxon>Bacilli</taxon>
        <taxon>Bacillales</taxon>
        <taxon>Bacillaceae</taxon>
        <taxon>Bacillus</taxon>
        <taxon>Bacillus cereus group</taxon>
    </lineage>
</organism>
<dbReference type="EMBL" id="SZON01003931">
    <property type="protein sequence ID" value="TKI76880.1"/>
    <property type="molecule type" value="Genomic_DNA"/>
</dbReference>
<dbReference type="AlphaFoldDB" id="A0A4U2ZSL9"/>
<sequence>MLEELIKQGEDLMPELKKGMAGHYFDSVNFETWVAKSVLYLETTHKESIVTEKIKTNYKSLNGNGTYAFYRLLLGSLKAMADSGANQAAVTKESE</sequence>
<comment type="caution">
    <text evidence="1">The sequence shown here is derived from an EMBL/GenBank/DDBJ whole genome shotgun (WGS) entry which is preliminary data.</text>
</comment>
<dbReference type="Proteomes" id="UP000305222">
    <property type="component" value="Unassembled WGS sequence"/>
</dbReference>
<gene>
    <name evidence="1" type="ORF">FC699_37530</name>
</gene>
<accession>A0A4U2ZSL9</accession>
<name>A0A4U2ZSL9_9BACI</name>
<evidence type="ECO:0000313" key="2">
    <source>
        <dbReference type="Proteomes" id="UP000305222"/>
    </source>
</evidence>
<proteinExistence type="predicted"/>